<keyword evidence="2" id="KW-0520">NAD</keyword>
<feature type="active site" description="Proton acceptor" evidence="3">
    <location>
        <position position="167"/>
    </location>
</feature>
<feature type="binding site" evidence="3">
    <location>
        <position position="229"/>
    </location>
    <ligand>
        <name>Zn(2+)</name>
        <dbReference type="ChEBI" id="CHEBI:29105"/>
    </ligand>
</feature>
<evidence type="ECO:0000313" key="6">
    <source>
        <dbReference type="RefSeq" id="XP_026289454.1"/>
    </source>
</evidence>
<dbReference type="PANTHER" id="PTHR11085">
    <property type="entry name" value="NAD-DEPENDENT PROTEIN DEACYLASE SIRTUIN-5, MITOCHONDRIAL-RELATED"/>
    <property type="match status" value="1"/>
</dbReference>
<dbReference type="RefSeq" id="XP_026289454.1">
    <property type="nucleotide sequence ID" value="XM_026433669.2"/>
</dbReference>
<evidence type="ECO:0000313" key="5">
    <source>
        <dbReference type="Proteomes" id="UP000504606"/>
    </source>
</evidence>
<accession>A0A6J1T782</accession>
<dbReference type="GeneID" id="113214331"/>
<dbReference type="PROSITE" id="PS50305">
    <property type="entry name" value="SIRTUIN"/>
    <property type="match status" value="1"/>
</dbReference>
<keyword evidence="1" id="KW-0808">Transferase</keyword>
<dbReference type="KEGG" id="foc:113214331"/>
<dbReference type="Gene3D" id="3.40.50.1220">
    <property type="entry name" value="TPP-binding domain"/>
    <property type="match status" value="1"/>
</dbReference>
<dbReference type="InterPro" id="IPR026591">
    <property type="entry name" value="Sirtuin_cat_small_dom_sf"/>
</dbReference>
<dbReference type="SUPFAM" id="SSF52467">
    <property type="entry name" value="DHS-like NAD/FAD-binding domain"/>
    <property type="match status" value="1"/>
</dbReference>
<dbReference type="Pfam" id="PF02146">
    <property type="entry name" value="SIR2"/>
    <property type="match status" value="1"/>
</dbReference>
<feature type="binding site" evidence="3">
    <location>
        <position position="226"/>
    </location>
    <ligand>
        <name>Zn(2+)</name>
        <dbReference type="ChEBI" id="CHEBI:29105"/>
    </ligand>
</feature>
<dbReference type="NCBIfam" id="NF003738">
    <property type="entry name" value="PRK05333.1"/>
    <property type="match status" value="1"/>
</dbReference>
<keyword evidence="3" id="KW-0479">Metal-binding</keyword>
<evidence type="ECO:0000256" key="1">
    <source>
        <dbReference type="ARBA" id="ARBA00022679"/>
    </source>
</evidence>
<dbReference type="InterPro" id="IPR026590">
    <property type="entry name" value="Ssirtuin_cat_dom"/>
</dbReference>
<proteinExistence type="predicted"/>
<dbReference type="InterPro" id="IPR003000">
    <property type="entry name" value="Sirtuin"/>
</dbReference>
<organism evidence="5 6">
    <name type="scientific">Frankliniella occidentalis</name>
    <name type="common">Western flower thrips</name>
    <name type="synonym">Euthrips occidentalis</name>
    <dbReference type="NCBI Taxonomy" id="133901"/>
    <lineage>
        <taxon>Eukaryota</taxon>
        <taxon>Metazoa</taxon>
        <taxon>Ecdysozoa</taxon>
        <taxon>Arthropoda</taxon>
        <taxon>Hexapoda</taxon>
        <taxon>Insecta</taxon>
        <taxon>Pterygota</taxon>
        <taxon>Neoptera</taxon>
        <taxon>Paraneoptera</taxon>
        <taxon>Thysanoptera</taxon>
        <taxon>Terebrantia</taxon>
        <taxon>Thripoidea</taxon>
        <taxon>Thripidae</taxon>
        <taxon>Frankliniella</taxon>
    </lineage>
</organism>
<dbReference type="AlphaFoldDB" id="A0A6J1T782"/>
<gene>
    <name evidence="6" type="primary">LOC113214331</name>
</gene>
<dbReference type="GO" id="GO:0070403">
    <property type="term" value="F:NAD+ binding"/>
    <property type="evidence" value="ECO:0007669"/>
    <property type="project" value="InterPro"/>
</dbReference>
<feature type="binding site" evidence="3">
    <location>
        <position position="175"/>
    </location>
    <ligand>
        <name>Zn(2+)</name>
        <dbReference type="ChEBI" id="CHEBI:29105"/>
    </ligand>
</feature>
<dbReference type="GO" id="GO:0017136">
    <property type="term" value="F:histone deacetylase activity, NAD-dependent"/>
    <property type="evidence" value="ECO:0007669"/>
    <property type="project" value="TreeGrafter"/>
</dbReference>
<reference evidence="6" key="1">
    <citation type="submission" date="2025-08" db="UniProtKB">
        <authorList>
            <consortium name="RefSeq"/>
        </authorList>
    </citation>
    <scope>IDENTIFICATION</scope>
    <source>
        <tissue evidence="6">Whole organism</tissue>
    </source>
</reference>
<evidence type="ECO:0000256" key="3">
    <source>
        <dbReference type="PROSITE-ProRule" id="PRU00236"/>
    </source>
</evidence>
<dbReference type="InterPro" id="IPR029035">
    <property type="entry name" value="DHS-like_NAD/FAD-binding_dom"/>
</dbReference>
<feature type="binding site" evidence="3">
    <location>
        <position position="178"/>
    </location>
    <ligand>
        <name>Zn(2+)</name>
        <dbReference type="ChEBI" id="CHEBI:29105"/>
    </ligand>
</feature>
<dbReference type="PANTHER" id="PTHR11085:SF10">
    <property type="entry name" value="NAD-DEPENDENT PROTEIN DEACYLASE SIRTUIN-5, MITOCHONDRIAL-RELATED"/>
    <property type="match status" value="1"/>
</dbReference>
<evidence type="ECO:0000259" key="4">
    <source>
        <dbReference type="PROSITE" id="PS50305"/>
    </source>
</evidence>
<dbReference type="GO" id="GO:0005759">
    <property type="term" value="C:mitochondrial matrix"/>
    <property type="evidence" value="ECO:0007669"/>
    <property type="project" value="TreeGrafter"/>
</dbReference>
<feature type="domain" description="Deacetylase sirtuin-type" evidence="4">
    <location>
        <begin position="42"/>
        <end position="319"/>
    </location>
</feature>
<evidence type="ECO:0000256" key="2">
    <source>
        <dbReference type="ARBA" id="ARBA00023027"/>
    </source>
</evidence>
<dbReference type="InterPro" id="IPR050134">
    <property type="entry name" value="NAD-dep_sirtuin_deacylases"/>
</dbReference>
<keyword evidence="3" id="KW-0862">Zinc</keyword>
<dbReference type="Proteomes" id="UP000504606">
    <property type="component" value="Unplaced"/>
</dbReference>
<keyword evidence="5" id="KW-1185">Reference proteome</keyword>
<dbReference type="Gene3D" id="3.30.1600.10">
    <property type="entry name" value="SIR2/SIRT2 'Small Domain"/>
    <property type="match status" value="1"/>
</dbReference>
<dbReference type="OrthoDB" id="424302at2759"/>
<sequence length="319" mass="35708">MFIRPFKRDAPALLVTPRYFDLITDKISGRQQSSTSFVPKHLPVKEEDIDKLDRLISVSRNILILTGAGISTESGIPDYRSEGVGLYARSTNRPVQYRDFLKSEGVRKRYWARNYVGWPRFSSFSPNLTHLSVCKLVNDIGIARCVVTQNVDGLHTKAKTKNVIELHGSAFRVVCLSCDFKIERHAFQNLLAQLNPDVKIIDQMMRPDGDVEMTQDQVEGFNIPSCPSCAGLLKPDIVFFGDNVPKDRVEEVRNEVKLCDTLLVLGSSLTVFSAYRIVLQAADLHKPIAIVNIGDTRGDQHALIKVSAKCGDVIPHLCR</sequence>
<name>A0A6J1T782_FRAOC</name>
<protein>
    <submittedName>
        <fullName evidence="6">NAD-dependent protein deacylase Sirt4</fullName>
    </submittedName>
</protein>
<dbReference type="GO" id="GO:0046872">
    <property type="term" value="F:metal ion binding"/>
    <property type="evidence" value="ECO:0007669"/>
    <property type="project" value="UniProtKB-KW"/>
</dbReference>